<reference evidence="9" key="2">
    <citation type="submission" date="2025-08" db="UniProtKB">
        <authorList>
            <consortium name="RefSeq"/>
        </authorList>
    </citation>
    <scope>IDENTIFICATION</scope>
    <source>
        <tissue evidence="9">Adult</tissue>
    </source>
</reference>
<dbReference type="PANTHER" id="PTHR37984:SF5">
    <property type="entry name" value="PROTEIN NYNRIN-LIKE"/>
    <property type="match status" value="1"/>
</dbReference>
<keyword evidence="4" id="KW-0255">Endonuclease</keyword>
<keyword evidence="2" id="KW-0548">Nucleotidyltransferase</keyword>
<reference evidence="8" key="1">
    <citation type="submission" date="2025-05" db="UniProtKB">
        <authorList>
            <consortium name="RefSeq"/>
        </authorList>
    </citation>
    <scope>NUCLEOTIDE SEQUENCE [LARGE SCALE GENOMIC DNA]</scope>
</reference>
<keyword evidence="6" id="KW-0695">RNA-directed DNA polymerase</keyword>
<accession>A0ABM3IYU0</accession>
<dbReference type="InterPro" id="IPR043502">
    <property type="entry name" value="DNA/RNA_pol_sf"/>
</dbReference>
<dbReference type="SUPFAM" id="SSF53098">
    <property type="entry name" value="Ribonuclease H-like"/>
    <property type="match status" value="1"/>
</dbReference>
<keyword evidence="3" id="KW-0540">Nuclease</keyword>
<evidence type="ECO:0000313" key="9">
    <source>
        <dbReference type="RefSeq" id="XP_049302045.1"/>
    </source>
</evidence>
<sequence length="306" mass="35402">MLAYPIPGKKFILDTDASAYGIGGVLSQLIDGQERVIGYYSRVLGKPEKNYCVTLKELLAVVECVKHFHKYLYGQRFLLRTDHAALKWLLQFKNPEGQIARWIERLQNYDFETEHRKGIHHKNADALSRRPCPLECKHCSKSEGKEGIIDVRLLNIEPEEVQRGIPFERVTMDVAGPFPTSTAGNKYLRVVMDYFSKWPEVYALPNQEAKTVAEAFVEKWITRFGVPVELHSDQGRNFESSIFQEVCTLLGIHKTRTTALHRRIALCSCNFQTQYSRRTRLHQREVRQRNQSVLKVNCYSVDELLN</sequence>
<gene>
    <name evidence="9" type="primary">LOC105225932</name>
</gene>
<evidence type="ECO:0000256" key="1">
    <source>
        <dbReference type="ARBA" id="ARBA00022679"/>
    </source>
</evidence>
<keyword evidence="5" id="KW-0378">Hydrolase</keyword>
<proteinExistence type="predicted"/>
<keyword evidence="8" id="KW-1185">Reference proteome</keyword>
<dbReference type="InterPro" id="IPR012337">
    <property type="entry name" value="RNaseH-like_sf"/>
</dbReference>
<dbReference type="CDD" id="cd09274">
    <property type="entry name" value="RNase_HI_RT_Ty3"/>
    <property type="match status" value="1"/>
</dbReference>
<evidence type="ECO:0000259" key="7">
    <source>
        <dbReference type="PROSITE" id="PS50994"/>
    </source>
</evidence>
<feature type="domain" description="Integrase catalytic" evidence="7">
    <location>
        <begin position="162"/>
        <end position="306"/>
    </location>
</feature>
<dbReference type="Pfam" id="PF00665">
    <property type="entry name" value="rve"/>
    <property type="match status" value="1"/>
</dbReference>
<dbReference type="Gene3D" id="3.30.420.10">
    <property type="entry name" value="Ribonuclease H-like superfamily/Ribonuclease H"/>
    <property type="match status" value="1"/>
</dbReference>
<evidence type="ECO:0000256" key="3">
    <source>
        <dbReference type="ARBA" id="ARBA00022722"/>
    </source>
</evidence>
<organism evidence="8 9">
    <name type="scientific">Bactrocera dorsalis</name>
    <name type="common">Oriental fruit fly</name>
    <name type="synonym">Dacus dorsalis</name>
    <dbReference type="NCBI Taxonomy" id="27457"/>
    <lineage>
        <taxon>Eukaryota</taxon>
        <taxon>Metazoa</taxon>
        <taxon>Ecdysozoa</taxon>
        <taxon>Arthropoda</taxon>
        <taxon>Hexapoda</taxon>
        <taxon>Insecta</taxon>
        <taxon>Pterygota</taxon>
        <taxon>Neoptera</taxon>
        <taxon>Endopterygota</taxon>
        <taxon>Diptera</taxon>
        <taxon>Brachycera</taxon>
        <taxon>Muscomorpha</taxon>
        <taxon>Tephritoidea</taxon>
        <taxon>Tephritidae</taxon>
        <taxon>Bactrocera</taxon>
        <taxon>Bactrocera</taxon>
    </lineage>
</organism>
<evidence type="ECO:0000256" key="2">
    <source>
        <dbReference type="ARBA" id="ARBA00022695"/>
    </source>
</evidence>
<keyword evidence="1" id="KW-0808">Transferase</keyword>
<evidence type="ECO:0000313" key="8">
    <source>
        <dbReference type="Proteomes" id="UP001652620"/>
    </source>
</evidence>
<dbReference type="GeneID" id="105225932"/>
<dbReference type="RefSeq" id="XP_049302045.1">
    <property type="nucleotide sequence ID" value="XM_049446088.1"/>
</dbReference>
<dbReference type="InterPro" id="IPR001584">
    <property type="entry name" value="Integrase_cat-core"/>
</dbReference>
<protein>
    <submittedName>
        <fullName evidence="9">Uncharacterized protein LOC105225932 isoform X1</fullName>
    </submittedName>
</protein>
<dbReference type="InterPro" id="IPR036397">
    <property type="entry name" value="RNaseH_sf"/>
</dbReference>
<dbReference type="Pfam" id="PF17917">
    <property type="entry name" value="RT_RNaseH"/>
    <property type="match status" value="1"/>
</dbReference>
<dbReference type="SUPFAM" id="SSF56672">
    <property type="entry name" value="DNA/RNA polymerases"/>
    <property type="match status" value="1"/>
</dbReference>
<dbReference type="PROSITE" id="PS50994">
    <property type="entry name" value="INTEGRASE"/>
    <property type="match status" value="1"/>
</dbReference>
<evidence type="ECO:0000256" key="5">
    <source>
        <dbReference type="ARBA" id="ARBA00022801"/>
    </source>
</evidence>
<evidence type="ECO:0000256" key="4">
    <source>
        <dbReference type="ARBA" id="ARBA00022759"/>
    </source>
</evidence>
<dbReference type="Proteomes" id="UP001652620">
    <property type="component" value="Chromosome 1"/>
</dbReference>
<name>A0ABM3IYU0_BACDO</name>
<dbReference type="InterPro" id="IPR041373">
    <property type="entry name" value="RT_RNaseH"/>
</dbReference>
<dbReference type="InterPro" id="IPR050951">
    <property type="entry name" value="Retrovirus_Pol_polyprotein"/>
</dbReference>
<dbReference type="Gene3D" id="3.10.20.370">
    <property type="match status" value="1"/>
</dbReference>
<dbReference type="PANTHER" id="PTHR37984">
    <property type="entry name" value="PROTEIN CBG26694"/>
    <property type="match status" value="1"/>
</dbReference>
<evidence type="ECO:0000256" key="6">
    <source>
        <dbReference type="ARBA" id="ARBA00022918"/>
    </source>
</evidence>